<gene>
    <name evidence="2" type="ORF">BVRB_7g179890</name>
</gene>
<evidence type="ECO:0000256" key="1">
    <source>
        <dbReference type="SAM" id="SignalP"/>
    </source>
</evidence>
<evidence type="ECO:0000313" key="2">
    <source>
        <dbReference type="EMBL" id="KMS96982.1"/>
    </source>
</evidence>
<organism evidence="2 3">
    <name type="scientific">Beta vulgaris subsp. vulgaris</name>
    <name type="common">Beet</name>
    <dbReference type="NCBI Taxonomy" id="3555"/>
    <lineage>
        <taxon>Eukaryota</taxon>
        <taxon>Viridiplantae</taxon>
        <taxon>Streptophyta</taxon>
        <taxon>Embryophyta</taxon>
        <taxon>Tracheophyta</taxon>
        <taxon>Spermatophyta</taxon>
        <taxon>Magnoliopsida</taxon>
        <taxon>eudicotyledons</taxon>
        <taxon>Gunneridae</taxon>
        <taxon>Pentapetalae</taxon>
        <taxon>Caryophyllales</taxon>
        <taxon>Chenopodiaceae</taxon>
        <taxon>Betoideae</taxon>
        <taxon>Beta</taxon>
    </lineage>
</organism>
<dbReference type="Gramene" id="KMS96982">
    <property type="protein sequence ID" value="KMS96982"/>
    <property type="gene ID" value="BVRB_7g179890"/>
</dbReference>
<protein>
    <submittedName>
        <fullName evidence="2">Uncharacterized protein</fullName>
    </submittedName>
</protein>
<sequence>MSTTTPLDGLQLLLLDTLLLLLGHLATTTAYPTFLLHGYSSNNSNPSLIRISSGNFQRLPLSKIKTNFGVFSFLRFKGMN</sequence>
<accession>A0A0J8BAL3</accession>
<feature type="chain" id="PRO_5005294698" evidence="1">
    <location>
        <begin position="31"/>
        <end position="80"/>
    </location>
</feature>
<reference evidence="2 3" key="1">
    <citation type="journal article" date="2014" name="Nature">
        <title>The genome of the recently domesticated crop plant sugar beet (Beta vulgaris).</title>
        <authorList>
            <person name="Dohm J.C."/>
            <person name="Minoche A.E."/>
            <person name="Holtgrawe D."/>
            <person name="Capella-Gutierrez S."/>
            <person name="Zakrzewski F."/>
            <person name="Tafer H."/>
            <person name="Rupp O."/>
            <person name="Sorensen T.R."/>
            <person name="Stracke R."/>
            <person name="Reinhardt R."/>
            <person name="Goesmann A."/>
            <person name="Kraft T."/>
            <person name="Schulz B."/>
            <person name="Stadler P.F."/>
            <person name="Schmidt T."/>
            <person name="Gabaldon T."/>
            <person name="Lehrach H."/>
            <person name="Weisshaar B."/>
            <person name="Himmelbauer H."/>
        </authorList>
    </citation>
    <scope>NUCLEOTIDE SEQUENCE [LARGE SCALE GENOMIC DNA]</scope>
    <source>
        <tissue evidence="2">Taproot</tissue>
    </source>
</reference>
<keyword evidence="3" id="KW-1185">Reference proteome</keyword>
<name>A0A0J8BAL3_BETVV</name>
<dbReference type="Proteomes" id="UP000035740">
    <property type="component" value="Unassembled WGS sequence"/>
</dbReference>
<dbReference type="EMBL" id="KQ090347">
    <property type="protein sequence ID" value="KMS96982.1"/>
    <property type="molecule type" value="Genomic_DNA"/>
</dbReference>
<proteinExistence type="predicted"/>
<keyword evidence="1" id="KW-0732">Signal</keyword>
<dbReference type="AlphaFoldDB" id="A0A0J8BAL3"/>
<feature type="signal peptide" evidence="1">
    <location>
        <begin position="1"/>
        <end position="30"/>
    </location>
</feature>
<evidence type="ECO:0000313" key="3">
    <source>
        <dbReference type="Proteomes" id="UP000035740"/>
    </source>
</evidence>